<dbReference type="InterPro" id="IPR008271">
    <property type="entry name" value="Ser/Thr_kinase_AS"/>
</dbReference>
<dbReference type="InterPro" id="IPR011009">
    <property type="entry name" value="Kinase-like_dom_sf"/>
</dbReference>
<evidence type="ECO:0000256" key="2">
    <source>
        <dbReference type="ARBA" id="ARBA00022840"/>
    </source>
</evidence>
<dbReference type="SUPFAM" id="SSF56112">
    <property type="entry name" value="Protein kinase-like (PK-like)"/>
    <property type="match status" value="1"/>
</dbReference>
<dbReference type="SMART" id="SM00220">
    <property type="entry name" value="S_TKc"/>
    <property type="match status" value="1"/>
</dbReference>
<dbReference type="PANTHER" id="PTHR46008">
    <property type="entry name" value="LEAF RUST 10 DISEASE-RESISTANCE LOCUS RECEPTOR-LIKE PROTEIN KINASE-LIKE 1.4"/>
    <property type="match status" value="1"/>
</dbReference>
<dbReference type="InterPro" id="IPR000719">
    <property type="entry name" value="Prot_kinase_dom"/>
</dbReference>
<organism evidence="5">
    <name type="scientific">Ananas comosus var. bracteatus</name>
    <name type="common">red pineapple</name>
    <dbReference type="NCBI Taxonomy" id="296719"/>
    <lineage>
        <taxon>Eukaryota</taxon>
        <taxon>Viridiplantae</taxon>
        <taxon>Streptophyta</taxon>
        <taxon>Embryophyta</taxon>
        <taxon>Tracheophyta</taxon>
        <taxon>Spermatophyta</taxon>
        <taxon>Magnoliopsida</taxon>
        <taxon>Liliopsida</taxon>
        <taxon>Poales</taxon>
        <taxon>Bromeliaceae</taxon>
        <taxon>Bromelioideae</taxon>
        <taxon>Ananas</taxon>
    </lineage>
</organism>
<dbReference type="PANTHER" id="PTHR46008:SF2">
    <property type="entry name" value="LEAF RUST 10 DISEASE-RESISTANCE LOCUS RECEPTOR-LIKE PROTEIN KINASE-LIKE 1.4"/>
    <property type="match status" value="1"/>
</dbReference>
<dbReference type="Gene3D" id="1.10.510.10">
    <property type="entry name" value="Transferase(Phosphotransferase) domain 1"/>
    <property type="match status" value="1"/>
</dbReference>
<dbReference type="GO" id="GO:0004672">
    <property type="term" value="F:protein kinase activity"/>
    <property type="evidence" value="ECO:0007669"/>
    <property type="project" value="InterPro"/>
</dbReference>
<dbReference type="Pfam" id="PF00069">
    <property type="entry name" value="Pkinase"/>
    <property type="match status" value="1"/>
</dbReference>
<dbReference type="PROSITE" id="PS50011">
    <property type="entry name" value="PROTEIN_KINASE_DOM"/>
    <property type="match status" value="1"/>
</dbReference>
<reference evidence="5" key="1">
    <citation type="submission" date="2020-07" db="EMBL/GenBank/DDBJ databases">
        <authorList>
            <person name="Lin J."/>
        </authorList>
    </citation>
    <scope>NUCLEOTIDE SEQUENCE</scope>
</reference>
<keyword evidence="2" id="KW-0067">ATP-binding</keyword>
<sequence length="203" mass="22242">MQIAIETAEALGYLHAVKPPIIHRDVKTNNILLDAGFHVKVADFGLSRLFPTNVTHVSTAPQGTPGYVDPEYHTCFQLTDKSDVYSFGVVLVELISSKPAVDLSRCRNEINLANMAINKIQRSELAQLVDLTLDYDSDWVIRKTITMVAELAFRGCGQRGGEDEEIDVGVKDDAGMPSNSAALSPNSVTHKWVSRSTTPNISE</sequence>
<feature type="compositionally biased region" description="Polar residues" evidence="3">
    <location>
        <begin position="177"/>
        <end position="203"/>
    </location>
</feature>
<feature type="domain" description="Protein kinase" evidence="4">
    <location>
        <begin position="1"/>
        <end position="154"/>
    </location>
</feature>
<evidence type="ECO:0000313" key="5">
    <source>
        <dbReference type="EMBL" id="CAD1834970.1"/>
    </source>
</evidence>
<dbReference type="PROSITE" id="PS00108">
    <property type="entry name" value="PROTEIN_KINASE_ST"/>
    <property type="match status" value="1"/>
</dbReference>
<dbReference type="GO" id="GO:0005524">
    <property type="term" value="F:ATP binding"/>
    <property type="evidence" value="ECO:0007669"/>
    <property type="project" value="UniProtKB-KW"/>
</dbReference>
<gene>
    <name evidence="5" type="ORF">CB5_LOCUS18181</name>
</gene>
<evidence type="ECO:0000256" key="1">
    <source>
        <dbReference type="ARBA" id="ARBA00022741"/>
    </source>
</evidence>
<keyword evidence="1" id="KW-0547">Nucleotide-binding</keyword>
<evidence type="ECO:0000256" key="3">
    <source>
        <dbReference type="SAM" id="MobiDB-lite"/>
    </source>
</evidence>
<dbReference type="EMBL" id="LR862152">
    <property type="protein sequence ID" value="CAD1834970.1"/>
    <property type="molecule type" value="Genomic_DNA"/>
</dbReference>
<proteinExistence type="predicted"/>
<feature type="region of interest" description="Disordered" evidence="3">
    <location>
        <begin position="158"/>
        <end position="203"/>
    </location>
</feature>
<dbReference type="AlphaFoldDB" id="A0A6V7PVU6"/>
<name>A0A6V7PVU6_ANACO</name>
<accession>A0A6V7PVU6</accession>
<protein>
    <recommendedName>
        <fullName evidence="4">Protein kinase domain-containing protein</fullName>
    </recommendedName>
</protein>
<evidence type="ECO:0000259" key="4">
    <source>
        <dbReference type="PROSITE" id="PS50011"/>
    </source>
</evidence>